<dbReference type="GO" id="GO:0016020">
    <property type="term" value="C:membrane"/>
    <property type="evidence" value="ECO:0007669"/>
    <property type="project" value="UniProtKB-SubCell"/>
</dbReference>
<evidence type="ECO:0000256" key="4">
    <source>
        <dbReference type="ARBA" id="ARBA00023136"/>
    </source>
</evidence>
<feature type="transmembrane region" description="Helical" evidence="6">
    <location>
        <begin position="143"/>
        <end position="166"/>
    </location>
</feature>
<dbReference type="OrthoDB" id="3692311at2759"/>
<evidence type="ECO:0000256" key="3">
    <source>
        <dbReference type="ARBA" id="ARBA00022989"/>
    </source>
</evidence>
<proteinExistence type="predicted"/>
<evidence type="ECO:0000256" key="6">
    <source>
        <dbReference type="SAM" id="Phobius"/>
    </source>
</evidence>
<evidence type="ECO:0000256" key="2">
    <source>
        <dbReference type="ARBA" id="ARBA00022692"/>
    </source>
</evidence>
<name>A0A9Q8L7C1_PASFU</name>
<reference evidence="7" key="2">
    <citation type="journal article" date="2022" name="Microb. Genom.">
        <title>A chromosome-scale genome assembly of the tomato pathogen Cladosporium fulvum reveals a compartmentalized genome architecture and the presence of a dispensable chromosome.</title>
        <authorList>
            <person name="Zaccaron A.Z."/>
            <person name="Chen L.H."/>
            <person name="Samaras A."/>
            <person name="Stergiopoulos I."/>
        </authorList>
    </citation>
    <scope>NUCLEOTIDE SEQUENCE</scope>
    <source>
        <strain evidence="7">Race5_Kim</strain>
    </source>
</reference>
<feature type="compositionally biased region" description="Pro residues" evidence="5">
    <location>
        <begin position="222"/>
        <end position="232"/>
    </location>
</feature>
<dbReference type="InterPro" id="IPR051694">
    <property type="entry name" value="Immunoregulatory_rcpt-like"/>
</dbReference>
<feature type="compositionally biased region" description="Low complexity" evidence="5">
    <location>
        <begin position="204"/>
        <end position="221"/>
    </location>
</feature>
<dbReference type="GeneID" id="71980693"/>
<feature type="region of interest" description="Disordered" evidence="5">
    <location>
        <begin position="198"/>
        <end position="278"/>
    </location>
</feature>
<keyword evidence="4 6" id="KW-0472">Membrane</keyword>
<dbReference type="AlphaFoldDB" id="A0A9Q8L7C1"/>
<keyword evidence="3 6" id="KW-1133">Transmembrane helix</keyword>
<keyword evidence="2 6" id="KW-0812">Transmembrane</keyword>
<evidence type="ECO:0000313" key="7">
    <source>
        <dbReference type="EMBL" id="UJO12116.1"/>
    </source>
</evidence>
<reference evidence="7" key="1">
    <citation type="submission" date="2021-12" db="EMBL/GenBank/DDBJ databases">
        <authorList>
            <person name="Zaccaron A."/>
            <person name="Stergiopoulos I."/>
        </authorList>
    </citation>
    <scope>NUCLEOTIDE SEQUENCE</scope>
    <source>
        <strain evidence="7">Race5_Kim</strain>
    </source>
</reference>
<dbReference type="PANTHER" id="PTHR15549">
    <property type="entry name" value="PAIRED IMMUNOGLOBULIN-LIKE TYPE 2 RECEPTOR"/>
    <property type="match status" value="1"/>
</dbReference>
<dbReference type="RefSeq" id="XP_047756482.1">
    <property type="nucleotide sequence ID" value="XM_047899963.1"/>
</dbReference>
<dbReference type="EMBL" id="CP090163">
    <property type="protein sequence ID" value="UJO12116.1"/>
    <property type="molecule type" value="Genomic_DNA"/>
</dbReference>
<dbReference type="GO" id="GO:0071944">
    <property type="term" value="C:cell periphery"/>
    <property type="evidence" value="ECO:0007669"/>
    <property type="project" value="UniProtKB-ARBA"/>
</dbReference>
<dbReference type="Gene3D" id="1.20.5.510">
    <property type="entry name" value="Single helix bin"/>
    <property type="match status" value="1"/>
</dbReference>
<dbReference type="Proteomes" id="UP000756132">
    <property type="component" value="Chromosome 1"/>
</dbReference>
<sequence length="278" mass="29049">MTTPNMSCPSGGDFYSCVEGSRFVGCCGTNPCGATGCAAGDLVSTSFDADQHGEIPDQQCNSGQFYTCGFTVPPFWGCCSTNPCTGTTGCPAGSLSAAFLSSNPTLAEPFLSLNDTYSTPSSTGSSTPTPSSTPHSSSSNTGAIAGGVVGGVAVLAAFIFGLLWLYRRRRRVEREAKPEGEVSETQQTRLSELRAQAGATSYKHMPQSWQSSPSMQSHPNSSPQPPYSPPPGYSWGQPEPRHVSELPGSGIETEMDSGQTATGIAMTDLPKPRSSTDF</sequence>
<organism evidence="7 8">
    <name type="scientific">Passalora fulva</name>
    <name type="common">Tomato leaf mold</name>
    <name type="synonym">Cladosporium fulvum</name>
    <dbReference type="NCBI Taxonomy" id="5499"/>
    <lineage>
        <taxon>Eukaryota</taxon>
        <taxon>Fungi</taxon>
        <taxon>Dikarya</taxon>
        <taxon>Ascomycota</taxon>
        <taxon>Pezizomycotina</taxon>
        <taxon>Dothideomycetes</taxon>
        <taxon>Dothideomycetidae</taxon>
        <taxon>Mycosphaerellales</taxon>
        <taxon>Mycosphaerellaceae</taxon>
        <taxon>Fulvia</taxon>
    </lineage>
</organism>
<dbReference type="PANTHER" id="PTHR15549:SF27">
    <property type="entry name" value="CHITIN-BINDING TYPE-1 DOMAIN-CONTAINING PROTEIN"/>
    <property type="match status" value="1"/>
</dbReference>
<protein>
    <submittedName>
        <fullName evidence="7">Uncharacterized protein</fullName>
    </submittedName>
</protein>
<dbReference type="KEGG" id="ffu:CLAFUR5_00815"/>
<accession>A0A9Q8L7C1</accession>
<comment type="subcellular location">
    <subcellularLocation>
        <location evidence="1">Membrane</location>
        <topology evidence="1">Single-pass membrane protein</topology>
    </subcellularLocation>
</comment>
<gene>
    <name evidence="7" type="ORF">CLAFUR5_00815</name>
</gene>
<keyword evidence="8" id="KW-1185">Reference proteome</keyword>
<feature type="region of interest" description="Disordered" evidence="5">
    <location>
        <begin position="117"/>
        <end position="139"/>
    </location>
</feature>
<evidence type="ECO:0000313" key="8">
    <source>
        <dbReference type="Proteomes" id="UP000756132"/>
    </source>
</evidence>
<evidence type="ECO:0000256" key="5">
    <source>
        <dbReference type="SAM" id="MobiDB-lite"/>
    </source>
</evidence>
<evidence type="ECO:0000256" key="1">
    <source>
        <dbReference type="ARBA" id="ARBA00004167"/>
    </source>
</evidence>